<dbReference type="PANTHER" id="PTHR45453">
    <property type="entry name" value="PHOSPHATE REGULON SENSOR PROTEIN PHOR"/>
    <property type="match status" value="1"/>
</dbReference>
<keyword evidence="6 10" id="KW-0418">Kinase</keyword>
<sequence>MKKILNKWENISIKYKLFCITSGLLIALALIIYLILYYLLPSYYHKYKIESLHEEVSSLIQEAAYHDTKDLENNLYDIAKKQNLAILLSDTSGRVVYGKNEIFLFKFDKYQSKNILKLGKIAKEYTMSTHVSTNDKNTPYRLDIMMPLQPIDEASQVIRKIMPYILLVAVFVGMIGAFIYSSTVTRPLIKIIESEREQEQKRRDFIATISHELKTPITIISGQIEGMIYNIGKYKDRDTYLRKSYESTQELKELVNEMIEVSKSETLKQDLYLTNINLSNLIDNLVKRQIFLIEDKNLKTVLNIDSNIAIIADEEKITRAINNIINNAIKYSPEGETVIIRLYKRKNGRGIKTYLEVENSGITIEKKYLEEVFNPFFRIEKSRSRKTGGSGLGLYIVSTILKSHGFEYSIRNKINSVVFTIKF</sequence>
<evidence type="ECO:0000256" key="3">
    <source>
        <dbReference type="ARBA" id="ARBA00012438"/>
    </source>
</evidence>
<dbReference type="InterPro" id="IPR036097">
    <property type="entry name" value="HisK_dim/P_sf"/>
</dbReference>
<comment type="catalytic activity">
    <reaction evidence="1">
        <text>ATP + protein L-histidine = ADP + protein N-phospho-L-histidine.</text>
        <dbReference type="EC" id="2.7.13.3"/>
    </reaction>
</comment>
<keyword evidence="11" id="KW-1185">Reference proteome</keyword>
<name>A0ABR7JPS0_9FIRM</name>
<keyword evidence="8" id="KW-0472">Membrane</keyword>
<dbReference type="SMART" id="SM00388">
    <property type="entry name" value="HisKA"/>
    <property type="match status" value="1"/>
</dbReference>
<dbReference type="PROSITE" id="PS50109">
    <property type="entry name" value="HIS_KIN"/>
    <property type="match status" value="1"/>
</dbReference>
<feature type="transmembrane region" description="Helical" evidence="8">
    <location>
        <begin position="15"/>
        <end position="40"/>
    </location>
</feature>
<reference evidence="10 11" key="1">
    <citation type="submission" date="2020-08" db="EMBL/GenBank/DDBJ databases">
        <authorList>
            <person name="Liu C."/>
            <person name="Sun Q."/>
        </authorList>
    </citation>
    <scope>NUCLEOTIDE SEQUENCE [LARGE SCALE GENOMIC DNA]</scope>
    <source>
        <strain evidence="10 11">NSJ-18</strain>
    </source>
</reference>
<dbReference type="RefSeq" id="WP_153971636.1">
    <property type="nucleotide sequence ID" value="NZ_JACRWE010000003.1"/>
</dbReference>
<dbReference type="Pfam" id="PF02518">
    <property type="entry name" value="HATPase_c"/>
    <property type="match status" value="1"/>
</dbReference>
<dbReference type="EC" id="2.7.13.3" evidence="3"/>
<evidence type="ECO:0000256" key="4">
    <source>
        <dbReference type="ARBA" id="ARBA00022553"/>
    </source>
</evidence>
<dbReference type="Pfam" id="PF00512">
    <property type="entry name" value="HisKA"/>
    <property type="match status" value="1"/>
</dbReference>
<comment type="subcellular location">
    <subcellularLocation>
        <location evidence="2">Membrane</location>
    </subcellularLocation>
</comment>
<dbReference type="PRINTS" id="PR00344">
    <property type="entry name" value="BCTRLSENSOR"/>
</dbReference>
<dbReference type="InterPro" id="IPR003661">
    <property type="entry name" value="HisK_dim/P_dom"/>
</dbReference>
<dbReference type="SUPFAM" id="SSF55874">
    <property type="entry name" value="ATPase domain of HSP90 chaperone/DNA topoisomerase II/histidine kinase"/>
    <property type="match status" value="1"/>
</dbReference>
<dbReference type="GO" id="GO:0016301">
    <property type="term" value="F:kinase activity"/>
    <property type="evidence" value="ECO:0007669"/>
    <property type="project" value="UniProtKB-KW"/>
</dbReference>
<evidence type="ECO:0000256" key="2">
    <source>
        <dbReference type="ARBA" id="ARBA00004370"/>
    </source>
</evidence>
<dbReference type="SUPFAM" id="SSF47384">
    <property type="entry name" value="Homodimeric domain of signal transducing histidine kinase"/>
    <property type="match status" value="1"/>
</dbReference>
<keyword evidence="7" id="KW-0902">Two-component regulatory system</keyword>
<evidence type="ECO:0000256" key="1">
    <source>
        <dbReference type="ARBA" id="ARBA00000085"/>
    </source>
</evidence>
<dbReference type="EMBL" id="JACRWE010000003">
    <property type="protein sequence ID" value="MBC5996899.1"/>
    <property type="molecule type" value="Genomic_DNA"/>
</dbReference>
<dbReference type="InterPro" id="IPR003594">
    <property type="entry name" value="HATPase_dom"/>
</dbReference>
<evidence type="ECO:0000259" key="9">
    <source>
        <dbReference type="PROSITE" id="PS50109"/>
    </source>
</evidence>
<comment type="caution">
    <text evidence="10">The sequence shown here is derived from an EMBL/GenBank/DDBJ whole genome shotgun (WGS) entry which is preliminary data.</text>
</comment>
<keyword evidence="4" id="KW-0597">Phosphoprotein</keyword>
<feature type="domain" description="Histidine kinase" evidence="9">
    <location>
        <begin position="208"/>
        <end position="423"/>
    </location>
</feature>
<evidence type="ECO:0000256" key="5">
    <source>
        <dbReference type="ARBA" id="ARBA00022679"/>
    </source>
</evidence>
<dbReference type="CDD" id="cd00082">
    <property type="entry name" value="HisKA"/>
    <property type="match status" value="1"/>
</dbReference>
<evidence type="ECO:0000313" key="11">
    <source>
        <dbReference type="Proteomes" id="UP000609849"/>
    </source>
</evidence>
<keyword evidence="8" id="KW-1133">Transmembrane helix</keyword>
<evidence type="ECO:0000256" key="7">
    <source>
        <dbReference type="ARBA" id="ARBA00023012"/>
    </source>
</evidence>
<dbReference type="Gene3D" id="1.10.287.130">
    <property type="match status" value="1"/>
</dbReference>
<dbReference type="InterPro" id="IPR036890">
    <property type="entry name" value="HATPase_C_sf"/>
</dbReference>
<dbReference type="InterPro" id="IPR004358">
    <property type="entry name" value="Sig_transdc_His_kin-like_C"/>
</dbReference>
<dbReference type="Gene3D" id="3.30.565.10">
    <property type="entry name" value="Histidine kinase-like ATPase, C-terminal domain"/>
    <property type="match status" value="1"/>
</dbReference>
<dbReference type="InterPro" id="IPR050351">
    <property type="entry name" value="BphY/WalK/GraS-like"/>
</dbReference>
<keyword evidence="5" id="KW-0808">Transferase</keyword>
<dbReference type="PANTHER" id="PTHR45453:SF3">
    <property type="entry name" value="HISTIDINE KINASE"/>
    <property type="match status" value="1"/>
</dbReference>
<proteinExistence type="predicted"/>
<dbReference type="Proteomes" id="UP000609849">
    <property type="component" value="Unassembled WGS sequence"/>
</dbReference>
<accession>A0ABR7JPS0</accession>
<evidence type="ECO:0000313" key="10">
    <source>
        <dbReference type="EMBL" id="MBC5996899.1"/>
    </source>
</evidence>
<organism evidence="10 11">
    <name type="scientific">Romboutsia faecis</name>
    <dbReference type="NCBI Taxonomy" id="2764597"/>
    <lineage>
        <taxon>Bacteria</taxon>
        <taxon>Bacillati</taxon>
        <taxon>Bacillota</taxon>
        <taxon>Clostridia</taxon>
        <taxon>Peptostreptococcales</taxon>
        <taxon>Peptostreptococcaceae</taxon>
        <taxon>Romboutsia</taxon>
    </lineage>
</organism>
<dbReference type="SMART" id="SM00387">
    <property type="entry name" value="HATPase_c"/>
    <property type="match status" value="1"/>
</dbReference>
<evidence type="ECO:0000256" key="8">
    <source>
        <dbReference type="SAM" id="Phobius"/>
    </source>
</evidence>
<feature type="transmembrane region" description="Helical" evidence="8">
    <location>
        <begin position="161"/>
        <end position="180"/>
    </location>
</feature>
<protein>
    <recommendedName>
        <fullName evidence="3">histidine kinase</fullName>
        <ecNumber evidence="3">2.7.13.3</ecNumber>
    </recommendedName>
</protein>
<keyword evidence="8" id="KW-0812">Transmembrane</keyword>
<dbReference type="InterPro" id="IPR005467">
    <property type="entry name" value="His_kinase_dom"/>
</dbReference>
<evidence type="ECO:0000256" key="6">
    <source>
        <dbReference type="ARBA" id="ARBA00022777"/>
    </source>
</evidence>
<gene>
    <name evidence="10" type="ORF">H8923_09010</name>
</gene>